<proteinExistence type="predicted"/>
<dbReference type="CDD" id="cd14727">
    <property type="entry name" value="ChanN-like"/>
    <property type="match status" value="1"/>
</dbReference>
<dbReference type="SUPFAM" id="SSF55486">
    <property type="entry name" value="Metalloproteases ('zincins'), catalytic domain"/>
    <property type="match status" value="1"/>
</dbReference>
<dbReference type="Gene3D" id="3.40.50.11550">
    <property type="match status" value="1"/>
</dbReference>
<reference evidence="3" key="1">
    <citation type="submission" date="2011-04" db="EMBL/GenBank/DDBJ databases">
        <title>The complete genome of Thermodesulfatator indicus DSM 15286.</title>
        <authorList>
            <person name="Lucas S."/>
            <person name="Copeland A."/>
            <person name="Lapidus A."/>
            <person name="Bruce D."/>
            <person name="Goodwin L."/>
            <person name="Pitluck S."/>
            <person name="Peters L."/>
            <person name="Kyrpides N."/>
            <person name="Mavromatis K."/>
            <person name="Pagani I."/>
            <person name="Ivanova N."/>
            <person name="Saunders L."/>
            <person name="Detter J.C."/>
            <person name="Tapia R."/>
            <person name="Han C."/>
            <person name="Land M."/>
            <person name="Hauser L."/>
            <person name="Markowitz V."/>
            <person name="Cheng J.-F."/>
            <person name="Hugenholtz P."/>
            <person name="Woyke T."/>
            <person name="Wu D."/>
            <person name="Spring S."/>
            <person name="Schroeder M."/>
            <person name="Brambilla E."/>
            <person name="Klenk H.-P."/>
            <person name="Eisen J.A."/>
        </authorList>
    </citation>
    <scope>NUCLEOTIDE SEQUENCE [LARGE SCALE GENOMIC DNA]</scope>
    <source>
        <strain evidence="3">DSM 15286 / JCM 11887 / CIR29812</strain>
    </source>
</reference>
<dbReference type="GO" id="GO:0008270">
    <property type="term" value="F:zinc ion binding"/>
    <property type="evidence" value="ECO:0007669"/>
    <property type="project" value="InterPro"/>
</dbReference>
<dbReference type="InterPro" id="IPR036034">
    <property type="entry name" value="PDZ_sf"/>
</dbReference>
<evidence type="ECO:0000313" key="3">
    <source>
        <dbReference type="Proteomes" id="UP000006793"/>
    </source>
</evidence>
<reference evidence="2 3" key="2">
    <citation type="journal article" date="2012" name="Stand. Genomic Sci.">
        <title>Complete genome sequence of the thermophilic sulfate-reducing ocean bacterium Thermodesulfatator indicus type strain (CIR29812(T)).</title>
        <authorList>
            <person name="Anderson I."/>
            <person name="Saunders E."/>
            <person name="Lapidus A."/>
            <person name="Nolan M."/>
            <person name="Lucas S."/>
            <person name="Tice H."/>
            <person name="Del Rio T.G."/>
            <person name="Cheng J.F."/>
            <person name="Han C."/>
            <person name="Tapia R."/>
            <person name="Goodwin L.A."/>
            <person name="Pitluck S."/>
            <person name="Liolios K."/>
            <person name="Mavromatis K."/>
            <person name="Pagani I."/>
            <person name="Ivanova N."/>
            <person name="Mikhailova N."/>
            <person name="Pati A."/>
            <person name="Chen A."/>
            <person name="Palaniappan K."/>
            <person name="Land M."/>
            <person name="Hauser L."/>
            <person name="Jeffries C.D."/>
            <person name="Chang Y.J."/>
            <person name="Brambilla E.M."/>
            <person name="Rohde M."/>
            <person name="Spring S."/>
            <person name="Goker M."/>
            <person name="Detter J.C."/>
            <person name="Woyke T."/>
            <person name="Bristow J."/>
            <person name="Eisen J.A."/>
            <person name="Markowitz V."/>
            <person name="Hugenholtz P."/>
            <person name="Kyrpides N.C."/>
            <person name="Klenk H.P."/>
        </authorList>
    </citation>
    <scope>NUCLEOTIDE SEQUENCE [LARGE SCALE GENOMIC DNA]</scope>
    <source>
        <strain evidence="3">DSM 15286 / JCM 11887 / CIR29812</strain>
    </source>
</reference>
<dbReference type="eggNOG" id="COG0793">
    <property type="taxonomic scope" value="Bacteria"/>
</dbReference>
<name>F8ABI9_THEID</name>
<dbReference type="SUPFAM" id="SSF159501">
    <property type="entry name" value="EreA/ChaN-like"/>
    <property type="match status" value="1"/>
</dbReference>
<dbReference type="SUPFAM" id="SSF50156">
    <property type="entry name" value="PDZ domain-like"/>
    <property type="match status" value="1"/>
</dbReference>
<dbReference type="EMBL" id="CP002683">
    <property type="protein sequence ID" value="AEH45586.1"/>
    <property type="molecule type" value="Genomic_DNA"/>
</dbReference>
<dbReference type="SMART" id="SM00228">
    <property type="entry name" value="PDZ"/>
    <property type="match status" value="1"/>
</dbReference>
<dbReference type="RefSeq" id="WP_013908327.1">
    <property type="nucleotide sequence ID" value="NC_015681.1"/>
</dbReference>
<dbReference type="GO" id="GO:0005737">
    <property type="term" value="C:cytoplasm"/>
    <property type="evidence" value="ECO:0007669"/>
    <property type="project" value="TreeGrafter"/>
</dbReference>
<dbReference type="GO" id="GO:0042277">
    <property type="term" value="F:peptide binding"/>
    <property type="evidence" value="ECO:0007669"/>
    <property type="project" value="TreeGrafter"/>
</dbReference>
<dbReference type="InParanoid" id="F8ABI9"/>
<dbReference type="OrthoDB" id="9795827at2"/>
<dbReference type="AlphaFoldDB" id="F8ABI9"/>
<protein>
    <recommendedName>
        <fullName evidence="1">PDZ domain-containing protein</fullName>
    </recommendedName>
</protein>
<dbReference type="eggNOG" id="COG0308">
    <property type="taxonomic scope" value="Bacteria"/>
</dbReference>
<sequence>MKNLFKKLQMLVVLFLFVLLVPGLCQAKSLLIPFVSLEASLKPEKNLIEGKAEIKTPPGQDVSLNLSGLKVKKFYINGKRISPPQKYINLSPSNSPQHLKIEFSARFTNLPNIISERAIVLTGNWFPSVEGLAHYDIKITLPKKFVAIAPSDEIKIKSGRKNTYHFVFKHPQERPPLVAGPYFTYQEKYKKLTLAVYLFEKNANLAQAYLNQIKKTINEYESLIGPYPYRRFAVVENIFQTGYAFPTFTLIGSRLLPLPFIRETSLPHEILHNWFGCGVYVDWSKGNWSEGLVTYLADHRLAEKKGEGALYRHRLLVNYQSYVTPERDFPLKMFIGRKDRASQAIGYGKGALFFHMLRQKLGDKAFFDGLKLFYQENLFKYASWEDIKKAFEKETNSNLHTFFSEWLERTGLPKLNLVKERVIPLKNDEYLVALRVTQEKPYYQLSVPVEVISEKETKSIQAKISGPQARLDVKIKGKPLKAVLDQNYDLARILTEPEFPPVLARLFGRKGFIVVPSQIILDRYKPLVSFLEKRGYILSPNFISPDEVTENIVYLDTIPEKYKNLFPQAEGNFYLLTVENPENPSQIIALAQTTSTQEIQRVLHKLEHLGRYQGICSNNGVLTTKIEPTFEKGIKVNLDFDVKGLALKELNSIESIARAVSLKKVIFLGERHDRYEQHLAQLEIIKWLHEHGRPIAIGLEMFQRPFQQALDDYIAGRIGEDEFLRQSEYFKRWGYNWKLYKPIIDYARENKIPLVALNAPKEITDKVAKEGIGALSPEEKAQVPEIDRQNLAYQEFLRFVFEHHENSSGKIKNFETFYEAQLVWDETMAQSIVNYLEKHPDKQMVVLVGSGHVVYGYGIPSRVARRGIKDYAIILLGPEEALNPAMADYVLFPEPKEAPFAAKLGVLIEEKPNGLLIKKVFPDTPAKKAGLKEGDVIIKADKQDINDLADLKAILAVKKPDDHVLITILRKGKAINIKVGPFKTKNKSEKLAK</sequence>
<dbReference type="HOGENOM" id="CLU_014353_0_0_0"/>
<dbReference type="InterPro" id="IPR027268">
    <property type="entry name" value="Peptidase_M4/M1_CTD_sf"/>
</dbReference>
<dbReference type="Pfam" id="PF13180">
    <property type="entry name" value="PDZ_2"/>
    <property type="match status" value="1"/>
</dbReference>
<dbReference type="InterPro" id="IPR014782">
    <property type="entry name" value="Peptidase_M1_dom"/>
</dbReference>
<dbReference type="PANTHER" id="PTHR11533">
    <property type="entry name" value="PROTEASE M1 ZINC METALLOPROTEASE"/>
    <property type="match status" value="1"/>
</dbReference>
<dbReference type="InterPro" id="IPR007314">
    <property type="entry name" value="Cofac_haem-bd_dom"/>
</dbReference>
<dbReference type="eggNOG" id="COG3016">
    <property type="taxonomic scope" value="Bacteria"/>
</dbReference>
<dbReference type="GO" id="GO:0016020">
    <property type="term" value="C:membrane"/>
    <property type="evidence" value="ECO:0007669"/>
    <property type="project" value="TreeGrafter"/>
</dbReference>
<organism evidence="2 3">
    <name type="scientific">Thermodesulfatator indicus (strain DSM 15286 / JCM 11887 / CIR29812)</name>
    <dbReference type="NCBI Taxonomy" id="667014"/>
    <lineage>
        <taxon>Bacteria</taxon>
        <taxon>Pseudomonadati</taxon>
        <taxon>Thermodesulfobacteriota</taxon>
        <taxon>Thermodesulfobacteria</taxon>
        <taxon>Thermodesulfobacteriales</taxon>
        <taxon>Thermodesulfatatoraceae</taxon>
        <taxon>Thermodesulfatator</taxon>
    </lineage>
</organism>
<dbReference type="PaxDb" id="667014-Thein_1728"/>
<dbReference type="GO" id="GO:0043171">
    <property type="term" value="P:peptide catabolic process"/>
    <property type="evidence" value="ECO:0007669"/>
    <property type="project" value="TreeGrafter"/>
</dbReference>
<gene>
    <name evidence="2" type="ordered locus">Thein_1728</name>
</gene>
<feature type="domain" description="PDZ" evidence="1">
    <location>
        <begin position="889"/>
        <end position="972"/>
    </location>
</feature>
<evidence type="ECO:0000313" key="2">
    <source>
        <dbReference type="EMBL" id="AEH45586.1"/>
    </source>
</evidence>
<dbReference type="GO" id="GO:0070006">
    <property type="term" value="F:metalloaminopeptidase activity"/>
    <property type="evidence" value="ECO:0007669"/>
    <property type="project" value="TreeGrafter"/>
</dbReference>
<dbReference type="Proteomes" id="UP000006793">
    <property type="component" value="Chromosome"/>
</dbReference>
<dbReference type="Pfam" id="PF04187">
    <property type="entry name" value="Cofac_haem_bdg"/>
    <property type="match status" value="1"/>
</dbReference>
<dbReference type="InterPro" id="IPR050344">
    <property type="entry name" value="Peptidase_M1_aminopeptidases"/>
</dbReference>
<evidence type="ECO:0000259" key="1">
    <source>
        <dbReference type="PROSITE" id="PS50106"/>
    </source>
</evidence>
<dbReference type="PROSITE" id="PS50106">
    <property type="entry name" value="PDZ"/>
    <property type="match status" value="1"/>
</dbReference>
<accession>F8ABI9</accession>
<dbReference type="KEGG" id="tid:Thein_1728"/>
<dbReference type="Gene3D" id="1.10.390.10">
    <property type="entry name" value="Neutral Protease Domain 2"/>
    <property type="match status" value="1"/>
</dbReference>
<dbReference type="Pfam" id="PF01433">
    <property type="entry name" value="Peptidase_M1"/>
    <property type="match status" value="1"/>
</dbReference>
<keyword evidence="3" id="KW-1185">Reference proteome</keyword>
<dbReference type="InterPro" id="IPR001478">
    <property type="entry name" value="PDZ"/>
</dbReference>
<dbReference type="Gene3D" id="2.30.42.10">
    <property type="match status" value="1"/>
</dbReference>
<dbReference type="PANTHER" id="PTHR11533:SF174">
    <property type="entry name" value="PUROMYCIN-SENSITIVE AMINOPEPTIDASE-RELATED"/>
    <property type="match status" value="1"/>
</dbReference>
<dbReference type="GO" id="GO:0005615">
    <property type="term" value="C:extracellular space"/>
    <property type="evidence" value="ECO:0007669"/>
    <property type="project" value="TreeGrafter"/>
</dbReference>
<dbReference type="STRING" id="667014.Thein_1728"/>